<protein>
    <submittedName>
        <fullName evidence="2">Uncharacterized protein</fullName>
    </submittedName>
</protein>
<evidence type="ECO:0000256" key="1">
    <source>
        <dbReference type="SAM" id="MobiDB-lite"/>
    </source>
</evidence>
<gene>
    <name evidence="2" type="ORF">DLJ59_32740</name>
</gene>
<reference evidence="2 3" key="1">
    <citation type="submission" date="2018-05" db="EMBL/GenBank/DDBJ databases">
        <title>Micromonospora from Atacama Desert.</title>
        <authorList>
            <person name="Carro L."/>
            <person name="Goodfellow M."/>
            <person name="Klenk H.-P."/>
        </authorList>
    </citation>
    <scope>NUCLEOTIDE SEQUENCE [LARGE SCALE GENOMIC DNA]</scope>
    <source>
        <strain evidence="2 3">LB39</strain>
    </source>
</reference>
<dbReference type="AlphaFoldDB" id="A0A3N9W3W2"/>
<sequence length="73" mass="7976">MYDGQTVQRPPINAIGDRDDSNPAEGGISFRLEIVAISGREGEKLQAIQARAIRDALLWAIEQQARDDPGEGK</sequence>
<evidence type="ECO:0000313" key="2">
    <source>
        <dbReference type="EMBL" id="RQW95533.1"/>
    </source>
</evidence>
<keyword evidence="3" id="KW-1185">Reference proteome</keyword>
<organism evidence="2 3">
    <name type="scientific">Micromonospora inaquosa</name>
    <dbReference type="NCBI Taxonomy" id="2203716"/>
    <lineage>
        <taxon>Bacteria</taxon>
        <taxon>Bacillati</taxon>
        <taxon>Actinomycetota</taxon>
        <taxon>Actinomycetes</taxon>
        <taxon>Micromonosporales</taxon>
        <taxon>Micromonosporaceae</taxon>
        <taxon>Micromonospora</taxon>
    </lineage>
</organism>
<dbReference type="OrthoDB" id="9881464at2"/>
<comment type="caution">
    <text evidence="2">The sequence shown here is derived from an EMBL/GenBank/DDBJ whole genome shotgun (WGS) entry which is preliminary data.</text>
</comment>
<name>A0A3N9W3W2_9ACTN</name>
<proteinExistence type="predicted"/>
<dbReference type="Proteomes" id="UP000282312">
    <property type="component" value="Unassembled WGS sequence"/>
</dbReference>
<accession>A0A3N9W3W2</accession>
<dbReference type="EMBL" id="QGSZ01000357">
    <property type="protein sequence ID" value="RQW95533.1"/>
    <property type="molecule type" value="Genomic_DNA"/>
</dbReference>
<evidence type="ECO:0000313" key="3">
    <source>
        <dbReference type="Proteomes" id="UP000282312"/>
    </source>
</evidence>
<feature type="region of interest" description="Disordered" evidence="1">
    <location>
        <begin position="1"/>
        <end position="24"/>
    </location>
</feature>